<comment type="caution">
    <text evidence="1">The sequence shown here is derived from an EMBL/GenBank/DDBJ whole genome shotgun (WGS) entry which is preliminary data.</text>
</comment>
<evidence type="ECO:0000313" key="1">
    <source>
        <dbReference type="EMBL" id="KAF2626563.1"/>
    </source>
</evidence>
<dbReference type="Proteomes" id="UP000799754">
    <property type="component" value="Unassembled WGS sequence"/>
</dbReference>
<dbReference type="EMBL" id="MU006720">
    <property type="protein sequence ID" value="KAF2626563.1"/>
    <property type="molecule type" value="Genomic_DNA"/>
</dbReference>
<organism evidence="1 2">
    <name type="scientific">Macroventuria anomochaeta</name>
    <dbReference type="NCBI Taxonomy" id="301207"/>
    <lineage>
        <taxon>Eukaryota</taxon>
        <taxon>Fungi</taxon>
        <taxon>Dikarya</taxon>
        <taxon>Ascomycota</taxon>
        <taxon>Pezizomycotina</taxon>
        <taxon>Dothideomycetes</taxon>
        <taxon>Pleosporomycetidae</taxon>
        <taxon>Pleosporales</taxon>
        <taxon>Pleosporineae</taxon>
        <taxon>Didymellaceae</taxon>
        <taxon>Macroventuria</taxon>
    </lineage>
</organism>
<evidence type="ECO:0000313" key="2">
    <source>
        <dbReference type="Proteomes" id="UP000799754"/>
    </source>
</evidence>
<name>A0ACB6RXW0_9PLEO</name>
<protein>
    <submittedName>
        <fullName evidence="1">Uncharacterized protein</fullName>
    </submittedName>
</protein>
<proteinExistence type="predicted"/>
<accession>A0ACB6RXW0</accession>
<keyword evidence="2" id="KW-1185">Reference proteome</keyword>
<reference evidence="1" key="1">
    <citation type="journal article" date="2020" name="Stud. Mycol.">
        <title>101 Dothideomycetes genomes: a test case for predicting lifestyles and emergence of pathogens.</title>
        <authorList>
            <person name="Haridas S."/>
            <person name="Albert R."/>
            <person name="Binder M."/>
            <person name="Bloem J."/>
            <person name="Labutti K."/>
            <person name="Salamov A."/>
            <person name="Andreopoulos B."/>
            <person name="Baker S."/>
            <person name="Barry K."/>
            <person name="Bills G."/>
            <person name="Bluhm B."/>
            <person name="Cannon C."/>
            <person name="Castanera R."/>
            <person name="Culley D."/>
            <person name="Daum C."/>
            <person name="Ezra D."/>
            <person name="Gonzalez J."/>
            <person name="Henrissat B."/>
            <person name="Kuo A."/>
            <person name="Liang C."/>
            <person name="Lipzen A."/>
            <person name="Lutzoni F."/>
            <person name="Magnuson J."/>
            <person name="Mondo S."/>
            <person name="Nolan M."/>
            <person name="Ohm R."/>
            <person name="Pangilinan J."/>
            <person name="Park H.-J."/>
            <person name="Ramirez L."/>
            <person name="Alfaro M."/>
            <person name="Sun H."/>
            <person name="Tritt A."/>
            <person name="Yoshinaga Y."/>
            <person name="Zwiers L.-H."/>
            <person name="Turgeon B."/>
            <person name="Goodwin S."/>
            <person name="Spatafora J."/>
            <person name="Crous P."/>
            <person name="Grigoriev I."/>
        </authorList>
    </citation>
    <scope>NUCLEOTIDE SEQUENCE</scope>
    <source>
        <strain evidence="1">CBS 525.71</strain>
    </source>
</reference>
<gene>
    <name evidence="1" type="ORF">BU25DRAFT_343351</name>
</gene>
<sequence length="272" mass="28592">MSATATTTTTTQGLTSSPSQPKPRLPVHVQHSVSPNAIPGATSTLIDAFISDPVTAYMLNHLPSSARLAALQKFFFLSSNAAIKAGGELWSASTTPPTTSSTPDFQAAAAIFPPGKSLDDLGANSLLGLLLSGGLAPALWSMGPSRFASRINAYTAATTPAKESTFPNGEDYFYIQLIGASSAHRGKGLAPALIRHLQDRARNEGKPIYLEASNEGARRVYEKLGFEEVGEVIWLGKGECGKDGEVASGEEAGGVPMWPMVWWPEGYVGGKA</sequence>